<name>A0A1V1P760_9BACT</name>
<dbReference type="Proteomes" id="UP000189670">
    <property type="component" value="Unassembled WGS sequence"/>
</dbReference>
<reference evidence="2" key="1">
    <citation type="submission" date="2012-11" db="EMBL/GenBank/DDBJ databases">
        <authorList>
            <person name="Lucero-Rivera Y.E."/>
            <person name="Tovar-Ramirez D."/>
        </authorList>
    </citation>
    <scope>NUCLEOTIDE SEQUENCE [LARGE SCALE GENOMIC DNA]</scope>
    <source>
        <strain evidence="2">Araruama</strain>
    </source>
</reference>
<evidence type="ECO:0000313" key="1">
    <source>
        <dbReference type="EMBL" id="ETR70565.1"/>
    </source>
</evidence>
<sequence>MFFRLPILPEKRSKISFRKIIPPPLQIKNLSDYVNYETIGQDNFLDALYFNSLDNETNKFEKKKNQCSKHDGQIFIRESVYNALSESMFLKTHVEDGGYILGFPFRHADSSENEEDQNFKWIIEITDVIQAEGLWGSAVSLLFTGDSWSSITRLLDKEHADKKLLGWFHTHLFKATDDFGLSGMDQSLHRQFFNKSWQIAVLINIDSEKKRK</sequence>
<dbReference type="EMBL" id="ATBP01000403">
    <property type="protein sequence ID" value="ETR70565.1"/>
    <property type="molecule type" value="Genomic_DNA"/>
</dbReference>
<dbReference type="AlphaFoldDB" id="A0A1V1P760"/>
<comment type="caution">
    <text evidence="1">The sequence shown here is derived from an EMBL/GenBank/DDBJ whole genome shotgun (WGS) entry which is preliminary data.</text>
</comment>
<organism evidence="1 2">
    <name type="scientific">Candidatus Magnetoglobus multicellularis str. Araruama</name>
    <dbReference type="NCBI Taxonomy" id="890399"/>
    <lineage>
        <taxon>Bacteria</taxon>
        <taxon>Pseudomonadati</taxon>
        <taxon>Thermodesulfobacteriota</taxon>
        <taxon>Desulfobacteria</taxon>
        <taxon>Desulfobacterales</taxon>
        <taxon>Desulfobacteraceae</taxon>
        <taxon>Candidatus Magnetoglobus</taxon>
    </lineage>
</organism>
<dbReference type="Gene3D" id="3.40.140.10">
    <property type="entry name" value="Cytidine Deaminase, domain 2"/>
    <property type="match status" value="1"/>
</dbReference>
<evidence type="ECO:0000313" key="2">
    <source>
        <dbReference type="Proteomes" id="UP000189670"/>
    </source>
</evidence>
<gene>
    <name evidence="1" type="ORF">OMM_08720</name>
</gene>
<accession>A0A1V1P760</accession>
<proteinExistence type="predicted"/>
<protein>
    <submittedName>
        <fullName evidence="1">Uncharacterized protein</fullName>
    </submittedName>
</protein>